<comment type="catalytic activity">
    <reaction evidence="3">
        <text>L-methionyl-[protein] + [thioredoxin]-disulfide + H2O = L-methionyl-(R)-S-oxide-[protein] + [thioredoxin]-dithiol</text>
        <dbReference type="Rhea" id="RHEA:24164"/>
        <dbReference type="Rhea" id="RHEA-COMP:10698"/>
        <dbReference type="Rhea" id="RHEA-COMP:10700"/>
        <dbReference type="Rhea" id="RHEA-COMP:12313"/>
        <dbReference type="Rhea" id="RHEA-COMP:12314"/>
        <dbReference type="ChEBI" id="CHEBI:15377"/>
        <dbReference type="ChEBI" id="CHEBI:16044"/>
        <dbReference type="ChEBI" id="CHEBI:29950"/>
        <dbReference type="ChEBI" id="CHEBI:45764"/>
        <dbReference type="ChEBI" id="CHEBI:50058"/>
        <dbReference type="EC" id="1.8.4.12"/>
    </reaction>
</comment>
<dbReference type="EMBL" id="JAFCLK010000036">
    <property type="protein sequence ID" value="MBR1140086.1"/>
    <property type="molecule type" value="Genomic_DNA"/>
</dbReference>
<dbReference type="RefSeq" id="WP_172241631.1">
    <property type="nucleotide sequence ID" value="NZ_JABFDP010000033.1"/>
</dbReference>
<dbReference type="Gene3D" id="2.170.150.20">
    <property type="entry name" value="Peptide methionine sulfoxide reductase"/>
    <property type="match status" value="1"/>
</dbReference>
<evidence type="ECO:0000256" key="3">
    <source>
        <dbReference type="ARBA" id="ARBA00048488"/>
    </source>
</evidence>
<organism evidence="5 6">
    <name type="scientific">Bradyrhizobium denitrificans</name>
    <dbReference type="NCBI Taxonomy" id="2734912"/>
    <lineage>
        <taxon>Bacteria</taxon>
        <taxon>Pseudomonadati</taxon>
        <taxon>Pseudomonadota</taxon>
        <taxon>Alphaproteobacteria</taxon>
        <taxon>Hyphomicrobiales</taxon>
        <taxon>Nitrobacteraceae</taxon>
        <taxon>Bradyrhizobium</taxon>
    </lineage>
</organism>
<evidence type="ECO:0000313" key="5">
    <source>
        <dbReference type="EMBL" id="MBR1140086.1"/>
    </source>
</evidence>
<dbReference type="InterPro" id="IPR006311">
    <property type="entry name" value="TAT_signal"/>
</dbReference>
<dbReference type="Pfam" id="PF01641">
    <property type="entry name" value="SelR"/>
    <property type="match status" value="1"/>
</dbReference>
<dbReference type="PANTHER" id="PTHR10173">
    <property type="entry name" value="METHIONINE SULFOXIDE REDUCTASE"/>
    <property type="match status" value="1"/>
</dbReference>
<dbReference type="EC" id="1.8.4.12" evidence="1"/>
<dbReference type="PROSITE" id="PS51790">
    <property type="entry name" value="MSRB"/>
    <property type="match status" value="1"/>
</dbReference>
<dbReference type="InterPro" id="IPR002579">
    <property type="entry name" value="Met_Sox_Rdtase_MsrB_dom"/>
</dbReference>
<comment type="caution">
    <text evidence="5">The sequence shown here is derived from an EMBL/GenBank/DDBJ whole genome shotgun (WGS) entry which is preliminary data.</text>
</comment>
<evidence type="ECO:0000313" key="6">
    <source>
        <dbReference type="Proteomes" id="UP001314635"/>
    </source>
</evidence>
<evidence type="ECO:0000256" key="1">
    <source>
        <dbReference type="ARBA" id="ARBA00012499"/>
    </source>
</evidence>
<dbReference type="InterPro" id="IPR011057">
    <property type="entry name" value="Mss4-like_sf"/>
</dbReference>
<evidence type="ECO:0000259" key="4">
    <source>
        <dbReference type="PROSITE" id="PS51790"/>
    </source>
</evidence>
<dbReference type="GO" id="GO:0033743">
    <property type="term" value="F:peptide-methionine (R)-S-oxide reductase activity"/>
    <property type="evidence" value="ECO:0007669"/>
    <property type="project" value="UniProtKB-EC"/>
</dbReference>
<dbReference type="NCBIfam" id="TIGR00357">
    <property type="entry name" value="peptide-methionine (R)-S-oxide reductase MsrB"/>
    <property type="match status" value="1"/>
</dbReference>
<reference evidence="6" key="1">
    <citation type="journal article" date="2021" name="ISME J.">
        <title>Evolutionary origin and ecological implication of a unique nif island in free-living Bradyrhizobium lineages.</title>
        <authorList>
            <person name="Tao J."/>
        </authorList>
    </citation>
    <scope>NUCLEOTIDE SEQUENCE [LARGE SCALE GENOMIC DNA]</scope>
    <source>
        <strain evidence="6">SZCCT0094</strain>
    </source>
</reference>
<proteinExistence type="predicted"/>
<dbReference type="PANTHER" id="PTHR10173:SF57">
    <property type="entry name" value="PEPTIDE-METHIONINE (R)-S-OXIDE REDUCTASE"/>
    <property type="match status" value="1"/>
</dbReference>
<name>A0ABS5GHM4_9BRAD</name>
<gene>
    <name evidence="5" type="primary">msrB</name>
    <name evidence="5" type="ORF">JQ619_30445</name>
</gene>
<sequence length="167" mass="18651">MIDRRLMLTTAAGLFGFAALRWFGGPAPARAAEKFEIEKTEAEWRAQLTPQQYEILREEGTERPWTSPLLKEHRKGIFACAGCDLPLFSSETKFDSGTGWPSFFKPLDNAVGTRQDKTYGMVRTEVHCRRCGGHLGHVFDDGPKPTGLRYCMDGLSLVFHPANPSST</sequence>
<dbReference type="InterPro" id="IPR028427">
    <property type="entry name" value="Met_Sox_Rdtase_MsrB"/>
</dbReference>
<protein>
    <recommendedName>
        <fullName evidence="1">peptide-methionine (R)-S-oxide reductase</fullName>
        <ecNumber evidence="1">1.8.4.12</ecNumber>
    </recommendedName>
</protein>
<dbReference type="SUPFAM" id="SSF51316">
    <property type="entry name" value="Mss4-like"/>
    <property type="match status" value="1"/>
</dbReference>
<accession>A0ABS5GHM4</accession>
<dbReference type="Proteomes" id="UP001314635">
    <property type="component" value="Unassembled WGS sequence"/>
</dbReference>
<evidence type="ECO:0000256" key="2">
    <source>
        <dbReference type="ARBA" id="ARBA00023002"/>
    </source>
</evidence>
<keyword evidence="2 5" id="KW-0560">Oxidoreductase</keyword>
<feature type="domain" description="MsrB" evidence="4">
    <location>
        <begin position="41"/>
        <end position="162"/>
    </location>
</feature>
<dbReference type="PROSITE" id="PS51318">
    <property type="entry name" value="TAT"/>
    <property type="match status" value="1"/>
</dbReference>
<keyword evidence="6" id="KW-1185">Reference proteome</keyword>